<dbReference type="InterPro" id="IPR041483">
    <property type="entry name" value="TetR_C_34"/>
</dbReference>
<evidence type="ECO:0000256" key="1">
    <source>
        <dbReference type="ARBA" id="ARBA00023015"/>
    </source>
</evidence>
<accession>A0A0B4XR24</accession>
<keyword evidence="3" id="KW-0804">Transcription</keyword>
<dbReference type="InterPro" id="IPR009057">
    <property type="entry name" value="Homeodomain-like_sf"/>
</dbReference>
<keyword evidence="7" id="KW-1185">Reference proteome</keyword>
<evidence type="ECO:0000256" key="2">
    <source>
        <dbReference type="ARBA" id="ARBA00023125"/>
    </source>
</evidence>
<feature type="DNA-binding region" description="H-T-H motif" evidence="4">
    <location>
        <begin position="40"/>
        <end position="59"/>
    </location>
</feature>
<dbReference type="SUPFAM" id="SSF46689">
    <property type="entry name" value="Homeodomain-like"/>
    <property type="match status" value="1"/>
</dbReference>
<proteinExistence type="predicted"/>
<keyword evidence="2 4" id="KW-0238">DNA-binding</keyword>
<dbReference type="PANTHER" id="PTHR30055:SF234">
    <property type="entry name" value="HTH-TYPE TRANSCRIPTIONAL REGULATOR BETI"/>
    <property type="match status" value="1"/>
</dbReference>
<feature type="domain" description="HTH tetR-type" evidence="5">
    <location>
        <begin position="17"/>
        <end position="77"/>
    </location>
</feature>
<organism evidence="6 7">
    <name type="scientific">Isoalcanivorax pacificus W11-5</name>
    <dbReference type="NCBI Taxonomy" id="391936"/>
    <lineage>
        <taxon>Bacteria</taxon>
        <taxon>Pseudomonadati</taxon>
        <taxon>Pseudomonadota</taxon>
        <taxon>Gammaproteobacteria</taxon>
        <taxon>Oceanospirillales</taxon>
        <taxon>Alcanivoracaceae</taxon>
        <taxon>Isoalcanivorax</taxon>
    </lineage>
</organism>
<evidence type="ECO:0000256" key="4">
    <source>
        <dbReference type="PROSITE-ProRule" id="PRU00335"/>
    </source>
</evidence>
<protein>
    <submittedName>
        <fullName evidence="6">TetR-lik transcriptional regulator</fullName>
    </submittedName>
</protein>
<dbReference type="Pfam" id="PF00440">
    <property type="entry name" value="TetR_N"/>
    <property type="match status" value="1"/>
</dbReference>
<reference evidence="6 7" key="1">
    <citation type="journal article" date="2012" name="J. Bacteriol.">
        <title>Genome sequence of an alkane-degrading bacterium, Alcanivorax pacificus type strain W11-5, isolated from deep sea sediment.</title>
        <authorList>
            <person name="Lai Q."/>
            <person name="Shao Z."/>
        </authorList>
    </citation>
    <scope>NUCLEOTIDE SEQUENCE [LARGE SCALE GENOMIC DNA]</scope>
    <source>
        <strain evidence="6 7">W11-5</strain>
    </source>
</reference>
<evidence type="ECO:0000259" key="5">
    <source>
        <dbReference type="PROSITE" id="PS50977"/>
    </source>
</evidence>
<dbReference type="PRINTS" id="PR00455">
    <property type="entry name" value="HTHTETR"/>
</dbReference>
<name>A0A0B4XR24_9GAMM</name>
<dbReference type="PROSITE" id="PS50977">
    <property type="entry name" value="HTH_TETR_2"/>
    <property type="match status" value="1"/>
</dbReference>
<evidence type="ECO:0000256" key="3">
    <source>
        <dbReference type="ARBA" id="ARBA00023163"/>
    </source>
</evidence>
<dbReference type="RefSeq" id="WP_008733278.1">
    <property type="nucleotide sequence ID" value="NZ_CP004387.1"/>
</dbReference>
<dbReference type="HOGENOM" id="CLU_092792_1_0_6"/>
<sequence length="221" mass="23992">MKGEGCFIRARKPEEIAQRRDSILAATARLLAQQAPDQLSLNAIAREARLAKSNVYRYFESREAIYLALLMQDLDGWVEDVKAALAPLAGSNQPATVAAVLATATVARPRLCQLVSLLGNVLERNLSEQAVLAFKQESLQRGLAVLSALQAALPAVGTVRLQDFMAYFLAQVGGLWPVCHPAPLVEKVLQRPELSLMRRDFADSLTDSLQLMLAGLLAEAG</sequence>
<keyword evidence="1" id="KW-0805">Transcription regulation</keyword>
<dbReference type="Gene3D" id="1.10.357.10">
    <property type="entry name" value="Tetracycline Repressor, domain 2"/>
    <property type="match status" value="1"/>
</dbReference>
<dbReference type="STRING" id="391936.S7S_16145"/>
<dbReference type="KEGG" id="apac:S7S_16145"/>
<evidence type="ECO:0000313" key="6">
    <source>
        <dbReference type="EMBL" id="AJD49641.1"/>
    </source>
</evidence>
<dbReference type="Proteomes" id="UP000006764">
    <property type="component" value="Chromosome"/>
</dbReference>
<evidence type="ECO:0000313" key="7">
    <source>
        <dbReference type="Proteomes" id="UP000006764"/>
    </source>
</evidence>
<gene>
    <name evidence="6" type="ORF">S7S_16145</name>
</gene>
<dbReference type="GO" id="GO:0000976">
    <property type="term" value="F:transcription cis-regulatory region binding"/>
    <property type="evidence" value="ECO:0007669"/>
    <property type="project" value="TreeGrafter"/>
</dbReference>
<dbReference type="PANTHER" id="PTHR30055">
    <property type="entry name" value="HTH-TYPE TRANSCRIPTIONAL REGULATOR RUTR"/>
    <property type="match status" value="1"/>
</dbReference>
<dbReference type="GO" id="GO:0003700">
    <property type="term" value="F:DNA-binding transcription factor activity"/>
    <property type="evidence" value="ECO:0007669"/>
    <property type="project" value="TreeGrafter"/>
</dbReference>
<dbReference type="InterPro" id="IPR001647">
    <property type="entry name" value="HTH_TetR"/>
</dbReference>
<dbReference type="InterPro" id="IPR050109">
    <property type="entry name" value="HTH-type_TetR-like_transc_reg"/>
</dbReference>
<dbReference type="EMBL" id="CP004387">
    <property type="protein sequence ID" value="AJD49641.1"/>
    <property type="molecule type" value="Genomic_DNA"/>
</dbReference>
<dbReference type="OrthoDB" id="63332at2"/>
<dbReference type="Pfam" id="PF17929">
    <property type="entry name" value="TetR_C_34"/>
    <property type="match status" value="1"/>
</dbReference>
<dbReference type="AlphaFoldDB" id="A0A0B4XR24"/>